<feature type="domain" description="Histidine kinase" evidence="12">
    <location>
        <begin position="337"/>
        <end position="543"/>
    </location>
</feature>
<dbReference type="InterPro" id="IPR003594">
    <property type="entry name" value="HATPase_dom"/>
</dbReference>
<dbReference type="PROSITE" id="PS50109">
    <property type="entry name" value="HIS_KIN"/>
    <property type="match status" value="1"/>
</dbReference>
<evidence type="ECO:0000256" key="11">
    <source>
        <dbReference type="SAM" id="Phobius"/>
    </source>
</evidence>
<evidence type="ECO:0000256" key="2">
    <source>
        <dbReference type="ARBA" id="ARBA00004370"/>
    </source>
</evidence>
<keyword evidence="9" id="KW-0902">Two-component regulatory system</keyword>
<feature type="domain" description="HAMP" evidence="13">
    <location>
        <begin position="275"/>
        <end position="329"/>
    </location>
</feature>
<organism evidence="14 15">
    <name type="scientific">Thiothrix lacustris</name>
    <dbReference type="NCBI Taxonomy" id="525917"/>
    <lineage>
        <taxon>Bacteria</taxon>
        <taxon>Pseudomonadati</taxon>
        <taxon>Pseudomonadota</taxon>
        <taxon>Gammaproteobacteria</taxon>
        <taxon>Thiotrichales</taxon>
        <taxon>Thiotrichaceae</taxon>
        <taxon>Thiothrix</taxon>
    </lineage>
</organism>
<evidence type="ECO:0000259" key="12">
    <source>
        <dbReference type="PROSITE" id="PS50109"/>
    </source>
</evidence>
<feature type="transmembrane region" description="Helical" evidence="11">
    <location>
        <begin position="20"/>
        <end position="39"/>
    </location>
</feature>
<keyword evidence="5" id="KW-0808">Transferase</keyword>
<dbReference type="Proteomes" id="UP000192491">
    <property type="component" value="Unassembled WGS sequence"/>
</dbReference>
<protein>
    <recommendedName>
        <fullName evidence="3">histidine kinase</fullName>
        <ecNumber evidence="3">2.7.13.3</ecNumber>
    </recommendedName>
</protein>
<dbReference type="SMART" id="SM00388">
    <property type="entry name" value="HisKA"/>
    <property type="match status" value="1"/>
</dbReference>
<comment type="subcellular location">
    <subcellularLocation>
        <location evidence="2">Membrane</location>
    </subcellularLocation>
</comment>
<dbReference type="SUPFAM" id="SSF47384">
    <property type="entry name" value="Homodimeric domain of signal transducing histidine kinase"/>
    <property type="match status" value="1"/>
</dbReference>
<dbReference type="CDD" id="cd00082">
    <property type="entry name" value="HisKA"/>
    <property type="match status" value="1"/>
</dbReference>
<dbReference type="InterPro" id="IPR036890">
    <property type="entry name" value="HATPase_C_sf"/>
</dbReference>
<dbReference type="EMBL" id="MTEJ01000025">
    <property type="protein sequence ID" value="OQX14717.1"/>
    <property type="molecule type" value="Genomic_DNA"/>
</dbReference>
<evidence type="ECO:0000259" key="13">
    <source>
        <dbReference type="PROSITE" id="PS50885"/>
    </source>
</evidence>
<dbReference type="InterPro" id="IPR003661">
    <property type="entry name" value="HisK_dim/P_dom"/>
</dbReference>
<evidence type="ECO:0000313" key="14">
    <source>
        <dbReference type="EMBL" id="OQX14717.1"/>
    </source>
</evidence>
<gene>
    <name evidence="14" type="ORF">BWK73_08880</name>
</gene>
<dbReference type="SMART" id="SM00387">
    <property type="entry name" value="HATPase_c"/>
    <property type="match status" value="1"/>
</dbReference>
<keyword evidence="7 14" id="KW-0418">Kinase</keyword>
<dbReference type="PROSITE" id="PS50885">
    <property type="entry name" value="HAMP"/>
    <property type="match status" value="1"/>
</dbReference>
<dbReference type="Pfam" id="PF00672">
    <property type="entry name" value="HAMP"/>
    <property type="match status" value="1"/>
</dbReference>
<dbReference type="InterPro" id="IPR005467">
    <property type="entry name" value="His_kinase_dom"/>
</dbReference>
<evidence type="ECO:0000313" key="15">
    <source>
        <dbReference type="Proteomes" id="UP000192491"/>
    </source>
</evidence>
<dbReference type="InterPro" id="IPR036097">
    <property type="entry name" value="HisK_dim/P_sf"/>
</dbReference>
<evidence type="ECO:0000256" key="3">
    <source>
        <dbReference type="ARBA" id="ARBA00012438"/>
    </source>
</evidence>
<accession>A0A1Y1QVF8</accession>
<keyword evidence="4" id="KW-0597">Phosphoprotein</keyword>
<dbReference type="InterPro" id="IPR003660">
    <property type="entry name" value="HAMP_dom"/>
</dbReference>
<dbReference type="EC" id="2.7.13.3" evidence="3"/>
<dbReference type="SMART" id="SM00304">
    <property type="entry name" value="HAMP"/>
    <property type="match status" value="1"/>
</dbReference>
<name>A0A1Y1QVF8_9GAMM</name>
<keyword evidence="6 11" id="KW-0812">Transmembrane</keyword>
<dbReference type="InterPro" id="IPR004358">
    <property type="entry name" value="Sig_transdc_His_kin-like_C"/>
</dbReference>
<feature type="transmembrane region" description="Helical" evidence="11">
    <location>
        <begin position="255"/>
        <end position="277"/>
    </location>
</feature>
<dbReference type="Gene3D" id="6.10.340.10">
    <property type="match status" value="1"/>
</dbReference>
<dbReference type="PANTHER" id="PTHR45436">
    <property type="entry name" value="SENSOR HISTIDINE KINASE YKOH"/>
    <property type="match status" value="1"/>
</dbReference>
<keyword evidence="10 11" id="KW-0472">Membrane</keyword>
<dbReference type="Gene3D" id="3.30.565.10">
    <property type="entry name" value="Histidine kinase-like ATPase, C-terminal domain"/>
    <property type="match status" value="1"/>
</dbReference>
<dbReference type="GO" id="GO:0000155">
    <property type="term" value="F:phosphorelay sensor kinase activity"/>
    <property type="evidence" value="ECO:0007669"/>
    <property type="project" value="InterPro"/>
</dbReference>
<evidence type="ECO:0000256" key="8">
    <source>
        <dbReference type="ARBA" id="ARBA00022989"/>
    </source>
</evidence>
<sequence>MLINARLPLPRKVLLRLRSILLVVMLTVLALPLGGLYFFRIYENELVQQTELELISQAAVLAATFRQTVRDQANGHDYGYVLFTGDLGKAYLSPAREVSPESQDYQPVTPRVDLIAPIELPRPEARPSIHATDTLAQNVGERMKRIMQDMQQTTLSGVRLLDMNGTVIAGREEVGLSLAHIAEVKQALKGQYASTIRQRVSDEPPPPLYSISRGTNIRVFAAFPVIETGRLQGVIYLSRTPTNIIKHLYEVKETVALATLSLLVLAVLLVLFVSSTISRPIRELLRQTERVRNGEQREIAPLQHPVTQEMAQLSDSFVGMSHALAERSDYLRRFATHVSHEFKTPLTSMQGALELLRDHLDSMTVERSGHFINNLLADTQRLKLLVNRLLELARADALEPSKQTSTLTEMLKAVQNRYQERGLALQIPQGLPEYRLAIAPDALESIFSNLFDNSVQHGATSTALTAQVRPQVLEVHVQDNGEGISPANRDKIFTPFFTTKRSNGGTGLGLEIIASLLKAYGGSIRLGESAAGAAFVLELPLDKA</sequence>
<dbReference type="SUPFAM" id="SSF55874">
    <property type="entry name" value="ATPase domain of HSP90 chaperone/DNA topoisomerase II/histidine kinase"/>
    <property type="match status" value="1"/>
</dbReference>
<evidence type="ECO:0000256" key="4">
    <source>
        <dbReference type="ARBA" id="ARBA00022553"/>
    </source>
</evidence>
<dbReference type="GO" id="GO:0016020">
    <property type="term" value="C:membrane"/>
    <property type="evidence" value="ECO:0007669"/>
    <property type="project" value="UniProtKB-SubCell"/>
</dbReference>
<dbReference type="Pfam" id="PF00512">
    <property type="entry name" value="HisKA"/>
    <property type="match status" value="1"/>
</dbReference>
<evidence type="ECO:0000256" key="6">
    <source>
        <dbReference type="ARBA" id="ARBA00022692"/>
    </source>
</evidence>
<evidence type="ECO:0000256" key="1">
    <source>
        <dbReference type="ARBA" id="ARBA00000085"/>
    </source>
</evidence>
<dbReference type="PRINTS" id="PR00344">
    <property type="entry name" value="BCTRLSENSOR"/>
</dbReference>
<comment type="catalytic activity">
    <reaction evidence="1">
        <text>ATP + protein L-histidine = ADP + protein N-phospho-L-histidine.</text>
        <dbReference type="EC" id="2.7.13.3"/>
    </reaction>
</comment>
<keyword evidence="8 11" id="KW-1133">Transmembrane helix</keyword>
<dbReference type="Pfam" id="PF02518">
    <property type="entry name" value="HATPase_c"/>
    <property type="match status" value="1"/>
</dbReference>
<evidence type="ECO:0000256" key="5">
    <source>
        <dbReference type="ARBA" id="ARBA00022679"/>
    </source>
</evidence>
<proteinExistence type="predicted"/>
<dbReference type="PANTHER" id="PTHR45436:SF5">
    <property type="entry name" value="SENSOR HISTIDINE KINASE TRCS"/>
    <property type="match status" value="1"/>
</dbReference>
<dbReference type="InterPro" id="IPR050428">
    <property type="entry name" value="TCS_sensor_his_kinase"/>
</dbReference>
<evidence type="ECO:0000256" key="10">
    <source>
        <dbReference type="ARBA" id="ARBA00023136"/>
    </source>
</evidence>
<dbReference type="Gene3D" id="1.10.287.130">
    <property type="match status" value="1"/>
</dbReference>
<evidence type="ECO:0000256" key="9">
    <source>
        <dbReference type="ARBA" id="ARBA00023012"/>
    </source>
</evidence>
<evidence type="ECO:0000256" key="7">
    <source>
        <dbReference type="ARBA" id="ARBA00022777"/>
    </source>
</evidence>
<comment type="caution">
    <text evidence="14">The sequence shown here is derived from an EMBL/GenBank/DDBJ whole genome shotgun (WGS) entry which is preliminary data.</text>
</comment>
<dbReference type="AlphaFoldDB" id="A0A1Y1QVF8"/>
<reference evidence="14 15" key="1">
    <citation type="submission" date="2017-01" db="EMBL/GenBank/DDBJ databases">
        <title>Novel large sulfur bacteria in the metagenomes of groundwater-fed chemosynthetic microbial mats in the Lake Huron basin.</title>
        <authorList>
            <person name="Sharrar A.M."/>
            <person name="Flood B.E."/>
            <person name="Bailey J.V."/>
            <person name="Jones D.S."/>
            <person name="Biddanda B."/>
            <person name="Ruberg S.A."/>
            <person name="Marcus D.N."/>
            <person name="Dick G.J."/>
        </authorList>
    </citation>
    <scope>NUCLEOTIDE SEQUENCE [LARGE SCALE GENOMIC DNA]</scope>
    <source>
        <strain evidence="14">A8</strain>
    </source>
</reference>